<comment type="caution">
    <text evidence="17">The sequence shown here is derived from an EMBL/GenBank/DDBJ whole genome shotgun (WGS) entry which is preliminary data.</text>
</comment>
<dbReference type="Gene3D" id="3.40.50.1820">
    <property type="entry name" value="alpha/beta hydrolase"/>
    <property type="match status" value="1"/>
</dbReference>
<keyword evidence="10" id="KW-0472">Membrane</keyword>
<sequence length="906" mass="98574">MMLRLRSGRRLASRSVRRLSTTASQAPKQPRSLQWVGVGAATVGIGAASAYSIVGSNEDYKRSANAVISLGRVLTDVHGAKEALSAATDIATSSNVEERATSILAAIANDQVFRKSLVDRGGLDVFMDTCKHTSEPKLQERIVHAIAELANTPGADEVFLDIEKSSYLALQMTSTIVHRQPHDPKPVAITPLDAMQLYATFSRIRQACAKNTAQPIFRKGTSEAIFDRLGKVVTGVSTPELKLFSLWAIHALLEHLEATDPTTFQASGSHLNFHLSNKLFNLSTKETNPQLKLHAAKLLTIMLRNTLHPVAPKYWCQEVAKWARDPSPEMQLLSAECLHVLAKKVPDDVLKSSAAQDALLHMARLHRQAGPSSVALQLEVSNAVHALADVLQTSLHTTVEAPMSKLFEHLDDLPVLDAKEYDALPEFGWVDVLSEWALSANPSVCANAIQSLSHLALRESTGHHFVLQAWMMSLLRQLGHAKSINAQSRRAVAEVESLANMTQDQTPGQLHVAYSPLVMETGLGALAVLVDEPQLADMFTTHGGLELVALAAIKSTAAVKSQCARILANLAITRPSVARQVQDVLGGALFTQELLHWSEEPNVMVRSNYFRAATNFASTAGQKEEDRVIYREGVHPIVGRIPSHATHSPPVDVVFIHGLRGHPFGTWRTDMVSGDMERRAYVIWPEAFLLHDLSPESRLVTLGYDAGMVTWSSPWPALTLEERAKLMLKGLEAAQIGTHDRPVVFVTHSLGGLLAKEMLVVAAQQGKPLVENTAGVVFMAVPHFGANLSSLNNDTLRALVQAHPATKDLNVNSSRLLALHTAFQNLKIPSLSLAEGRPAPLGLGVNHMIVMPESADPRGGEGSAFHLLLHAHHMDICKPPTKKDSRYSLVRDFIATCIAGKDNSKS</sequence>
<name>A0A6G0WK03_9STRA</name>
<dbReference type="PANTHER" id="PTHR48182">
    <property type="entry name" value="PROTEIN SERAC1"/>
    <property type="match status" value="1"/>
</dbReference>
<evidence type="ECO:0000256" key="12">
    <source>
        <dbReference type="ARBA" id="ARBA00023264"/>
    </source>
</evidence>
<keyword evidence="9" id="KW-0496">Mitochondrion</keyword>
<accession>A0A6G0WK03</accession>
<keyword evidence="11" id="KW-0594">Phospholipid biosynthesis</keyword>
<dbReference type="SUPFAM" id="SSF48371">
    <property type="entry name" value="ARM repeat"/>
    <property type="match status" value="1"/>
</dbReference>
<protein>
    <recommendedName>
        <fullName evidence="14">Protein SERAC1</fullName>
    </recommendedName>
    <alternativeName>
        <fullName evidence="15">Serine active site-containing protein 1</fullName>
    </alternativeName>
</protein>
<keyword evidence="5" id="KW-0812">Transmembrane</keyword>
<keyword evidence="18" id="KW-1185">Reference proteome</keyword>
<dbReference type="EMBL" id="VJMJ01000193">
    <property type="protein sequence ID" value="KAF0727570.1"/>
    <property type="molecule type" value="Genomic_DNA"/>
</dbReference>
<evidence type="ECO:0000256" key="15">
    <source>
        <dbReference type="ARBA" id="ARBA00041701"/>
    </source>
</evidence>
<keyword evidence="12" id="KW-1208">Phospholipid metabolism</keyword>
<keyword evidence="4" id="KW-0444">Lipid biosynthesis</keyword>
<keyword evidence="8" id="KW-0443">Lipid metabolism</keyword>
<evidence type="ECO:0000256" key="10">
    <source>
        <dbReference type="ARBA" id="ARBA00023136"/>
    </source>
</evidence>
<evidence type="ECO:0000256" key="13">
    <source>
        <dbReference type="ARBA" id="ARBA00038024"/>
    </source>
</evidence>
<dbReference type="GO" id="GO:0005739">
    <property type="term" value="C:mitochondrion"/>
    <property type="evidence" value="ECO:0007669"/>
    <property type="project" value="UniProtKB-SubCell"/>
</dbReference>
<feature type="compositionally biased region" description="Basic residues" evidence="16">
    <location>
        <begin position="1"/>
        <end position="17"/>
    </location>
</feature>
<dbReference type="InterPro" id="IPR016024">
    <property type="entry name" value="ARM-type_fold"/>
</dbReference>
<dbReference type="AlphaFoldDB" id="A0A6G0WK03"/>
<evidence type="ECO:0000256" key="8">
    <source>
        <dbReference type="ARBA" id="ARBA00023098"/>
    </source>
</evidence>
<dbReference type="GO" id="GO:0016020">
    <property type="term" value="C:membrane"/>
    <property type="evidence" value="ECO:0007669"/>
    <property type="project" value="UniProtKB-SubCell"/>
</dbReference>
<evidence type="ECO:0000256" key="14">
    <source>
        <dbReference type="ARBA" id="ARBA00040991"/>
    </source>
</evidence>
<proteinExistence type="inferred from homology"/>
<evidence type="ECO:0000256" key="9">
    <source>
        <dbReference type="ARBA" id="ARBA00023128"/>
    </source>
</evidence>
<keyword evidence="7" id="KW-1133">Transmembrane helix</keyword>
<evidence type="ECO:0000256" key="5">
    <source>
        <dbReference type="ARBA" id="ARBA00022692"/>
    </source>
</evidence>
<evidence type="ECO:0000313" key="17">
    <source>
        <dbReference type="EMBL" id="KAF0727570.1"/>
    </source>
</evidence>
<reference evidence="17 18" key="1">
    <citation type="submission" date="2019-07" db="EMBL/GenBank/DDBJ databases">
        <title>Genomics analysis of Aphanomyces spp. identifies a new class of oomycete effector associated with host adaptation.</title>
        <authorList>
            <person name="Gaulin E."/>
        </authorList>
    </citation>
    <scope>NUCLEOTIDE SEQUENCE [LARGE SCALE GENOMIC DNA]</scope>
    <source>
        <strain evidence="17 18">ATCC 201684</strain>
    </source>
</reference>
<comment type="subcellular location">
    <subcellularLocation>
        <location evidence="3">Endoplasmic reticulum</location>
    </subcellularLocation>
    <subcellularLocation>
        <location evidence="1">Membrane</location>
        <topology evidence="1">Single-pass membrane protein</topology>
    </subcellularLocation>
    <subcellularLocation>
        <location evidence="2">Mitochondrion</location>
    </subcellularLocation>
</comment>
<evidence type="ECO:0000256" key="3">
    <source>
        <dbReference type="ARBA" id="ARBA00004240"/>
    </source>
</evidence>
<dbReference type="Proteomes" id="UP000481153">
    <property type="component" value="Unassembled WGS sequence"/>
</dbReference>
<evidence type="ECO:0000256" key="7">
    <source>
        <dbReference type="ARBA" id="ARBA00022989"/>
    </source>
</evidence>
<keyword evidence="6" id="KW-0256">Endoplasmic reticulum</keyword>
<dbReference type="GO" id="GO:0005783">
    <property type="term" value="C:endoplasmic reticulum"/>
    <property type="evidence" value="ECO:0007669"/>
    <property type="project" value="UniProtKB-SubCell"/>
</dbReference>
<evidence type="ECO:0000256" key="16">
    <source>
        <dbReference type="SAM" id="MobiDB-lite"/>
    </source>
</evidence>
<evidence type="ECO:0000256" key="4">
    <source>
        <dbReference type="ARBA" id="ARBA00022516"/>
    </source>
</evidence>
<comment type="similarity">
    <text evidence="13">Belongs to the SERAC1 family.</text>
</comment>
<dbReference type="InterPro" id="IPR011989">
    <property type="entry name" value="ARM-like"/>
</dbReference>
<evidence type="ECO:0000256" key="6">
    <source>
        <dbReference type="ARBA" id="ARBA00022824"/>
    </source>
</evidence>
<evidence type="ECO:0000256" key="2">
    <source>
        <dbReference type="ARBA" id="ARBA00004173"/>
    </source>
</evidence>
<dbReference type="Gene3D" id="1.25.10.10">
    <property type="entry name" value="Leucine-rich Repeat Variant"/>
    <property type="match status" value="2"/>
</dbReference>
<dbReference type="GO" id="GO:0008654">
    <property type="term" value="P:phospholipid biosynthetic process"/>
    <property type="evidence" value="ECO:0007669"/>
    <property type="project" value="UniProtKB-KW"/>
</dbReference>
<gene>
    <name evidence="17" type="ORF">Ae201684_014398</name>
</gene>
<feature type="region of interest" description="Disordered" evidence="16">
    <location>
        <begin position="1"/>
        <end position="28"/>
    </location>
</feature>
<dbReference type="PANTHER" id="PTHR48182:SF2">
    <property type="entry name" value="PROTEIN SERAC1"/>
    <property type="match status" value="1"/>
</dbReference>
<dbReference type="SUPFAM" id="SSF53474">
    <property type="entry name" value="alpha/beta-Hydrolases"/>
    <property type="match status" value="1"/>
</dbReference>
<evidence type="ECO:0000313" key="18">
    <source>
        <dbReference type="Proteomes" id="UP000481153"/>
    </source>
</evidence>
<dbReference type="InterPro" id="IPR029058">
    <property type="entry name" value="AB_hydrolase_fold"/>
</dbReference>
<dbReference type="InterPro" id="IPR052374">
    <property type="entry name" value="SERAC1"/>
</dbReference>
<evidence type="ECO:0000256" key="1">
    <source>
        <dbReference type="ARBA" id="ARBA00004167"/>
    </source>
</evidence>
<organism evidence="17 18">
    <name type="scientific">Aphanomyces euteiches</name>
    <dbReference type="NCBI Taxonomy" id="100861"/>
    <lineage>
        <taxon>Eukaryota</taxon>
        <taxon>Sar</taxon>
        <taxon>Stramenopiles</taxon>
        <taxon>Oomycota</taxon>
        <taxon>Saprolegniomycetes</taxon>
        <taxon>Saprolegniales</taxon>
        <taxon>Verrucalvaceae</taxon>
        <taxon>Aphanomyces</taxon>
    </lineage>
</organism>
<dbReference type="VEuPathDB" id="FungiDB:AeMF1_009737"/>
<evidence type="ECO:0000256" key="11">
    <source>
        <dbReference type="ARBA" id="ARBA00023209"/>
    </source>
</evidence>